<gene>
    <name evidence="1" type="ORF">M9Y10_032128</name>
</gene>
<reference evidence="1 2" key="1">
    <citation type="submission" date="2024-04" db="EMBL/GenBank/DDBJ databases">
        <title>Tritrichomonas musculus Genome.</title>
        <authorList>
            <person name="Alves-Ferreira E."/>
            <person name="Grigg M."/>
            <person name="Lorenzi H."/>
            <person name="Galac M."/>
        </authorList>
    </citation>
    <scope>NUCLEOTIDE SEQUENCE [LARGE SCALE GENOMIC DNA]</scope>
    <source>
        <strain evidence="1 2">EAF2021</strain>
    </source>
</reference>
<keyword evidence="2" id="KW-1185">Reference proteome</keyword>
<name>A0ABR2GZ28_9EUKA</name>
<dbReference type="Proteomes" id="UP001470230">
    <property type="component" value="Unassembled WGS sequence"/>
</dbReference>
<dbReference type="EMBL" id="JAPFFF010000052">
    <property type="protein sequence ID" value="KAK8839199.1"/>
    <property type="molecule type" value="Genomic_DNA"/>
</dbReference>
<sequence>MEFALENGLKLKLNNDYTASIISSSKVTGNVFIPRFVEYQGTKYIITTICSYSFSNTKIDSLTFASDSEITSIEKNSFDCAHIKKLQIPPNLKYMDLLSLSCIYDLVEIEVSPKNRLFSYINSRYLVGKINEKSKKYDILYFARTDIKEAKILSTIKVLNSYSFFNHKQLQSIIFPANSELKKIDNNVFSFTTIQKLVLPETVEEIDSSNFCGISNLTEIEVSPKNKFFSYVDKKYLAKKSDKKNGFFDVIVFVRRDIVEFKVPSHIKVIKANAFQSCSHLKTIIFDSNSQLEVIEKEAFSNICGQQCLSIPASVKKIGDQAFSNIKDLRFVEVLGRFVEINFSPFCSCKNLAVISFPNAARISMNCNYCMDQLPSETEIHVRNDVKLIGRGSEEFLQQMEVVRHDSYLHKVFKMKTKKDQFEEDQSNSFCCSKQSESFTNDDFKFKDKSQTAVVNNMNDDFKIEDKSKTNLVNDENSFENNGIQILINYIRSIENRLSRYEVVEPFDFESFKEEHQKKNQKVNRNQLCQTNRIQKQANNQLCGFTCSICNRPIENDIIIISGDSYHKKCVTFQMNQKAISTENKLTDFVPSEVNSLLLLKNYNNLSPTKLLSSIKPQSNISESKKSLINLIDSELIKNPYEIKVADVKLINNKFNSIFEQNKLKTSLNFSIEERFLFNGTSIQNEAKIKEEGFSIPNGEEKFINANKNLFYASLNANENKPLKKGQTVSVLFCKSFYNKDKMIEFQDFDEQTSSEIKENFGIYFDYDEVSDSKSFIFLKENQIIPVFSLTVKLPDYFILWKVSRVDEEIKNYKKTFLSILHVNFYCFTSFDKALEMIKLKRKNPIRLVTNSGDNLAGTKLIREARKIVGSNFLCLIFDKKGKDFDRMPELENVLLTTSPQYFGKFAALPMDVNKQMNYIDDLKNHQNSNYSYNINKNEMMKFPLVDE</sequence>
<proteinExistence type="predicted"/>
<dbReference type="SUPFAM" id="SSF52058">
    <property type="entry name" value="L domain-like"/>
    <property type="match status" value="1"/>
</dbReference>
<comment type="caution">
    <text evidence="1">The sequence shown here is derived from an EMBL/GenBank/DDBJ whole genome shotgun (WGS) entry which is preliminary data.</text>
</comment>
<dbReference type="Pfam" id="PF13306">
    <property type="entry name" value="LRR_5"/>
    <property type="match status" value="3"/>
</dbReference>
<dbReference type="InterPro" id="IPR032675">
    <property type="entry name" value="LRR_dom_sf"/>
</dbReference>
<dbReference type="InterPro" id="IPR026906">
    <property type="entry name" value="LRR_5"/>
</dbReference>
<accession>A0ABR2GZ28</accession>
<evidence type="ECO:0000313" key="1">
    <source>
        <dbReference type="EMBL" id="KAK8839199.1"/>
    </source>
</evidence>
<organism evidence="1 2">
    <name type="scientific">Tritrichomonas musculus</name>
    <dbReference type="NCBI Taxonomy" id="1915356"/>
    <lineage>
        <taxon>Eukaryota</taxon>
        <taxon>Metamonada</taxon>
        <taxon>Parabasalia</taxon>
        <taxon>Tritrichomonadida</taxon>
        <taxon>Tritrichomonadidae</taxon>
        <taxon>Tritrichomonas</taxon>
    </lineage>
</organism>
<protein>
    <recommendedName>
        <fullName evidence="3">LIM zinc-binding domain-containing protein</fullName>
    </recommendedName>
</protein>
<evidence type="ECO:0000313" key="2">
    <source>
        <dbReference type="Proteomes" id="UP001470230"/>
    </source>
</evidence>
<evidence type="ECO:0008006" key="3">
    <source>
        <dbReference type="Google" id="ProtNLM"/>
    </source>
</evidence>
<dbReference type="Gene3D" id="3.80.10.10">
    <property type="entry name" value="Ribonuclease Inhibitor"/>
    <property type="match status" value="2"/>
</dbReference>